<keyword evidence="4" id="KW-0949">S-adenosyl-L-methionine</keyword>
<name>A0ABT1CZS0_9PROT</name>
<comment type="similarity">
    <text evidence="1">Belongs to the N(4)/N(6)-methyltransferase family. N(4) subfamily.</text>
</comment>
<reference evidence="12 13" key="1">
    <citation type="submission" date="2021-12" db="EMBL/GenBank/DDBJ databases">
        <title>Siccirubricoccus leaddurans sp. nov., a high concentration Zn2+ tolerance bacterium.</title>
        <authorList>
            <person name="Cao Y."/>
        </authorList>
    </citation>
    <scope>NUCLEOTIDE SEQUENCE [LARGE SCALE GENOMIC DNA]</scope>
    <source>
        <strain evidence="12 13">KC 17139</strain>
    </source>
</reference>
<evidence type="ECO:0000256" key="9">
    <source>
        <dbReference type="RuleBase" id="RU362026"/>
    </source>
</evidence>
<dbReference type="RefSeq" id="WP_252951774.1">
    <property type="nucleotide sequence ID" value="NZ_JAFIRR010000016.1"/>
</dbReference>
<dbReference type="Pfam" id="PF01555">
    <property type="entry name" value="N6_N4_Mtase"/>
    <property type="match status" value="1"/>
</dbReference>
<evidence type="ECO:0000256" key="2">
    <source>
        <dbReference type="ARBA" id="ARBA00022603"/>
    </source>
</evidence>
<dbReference type="SUPFAM" id="SSF110849">
    <property type="entry name" value="ParB/Sulfiredoxin"/>
    <property type="match status" value="1"/>
</dbReference>
<dbReference type="InterPro" id="IPR017985">
    <property type="entry name" value="MeTrfase_CN4_CS"/>
</dbReference>
<evidence type="ECO:0000256" key="4">
    <source>
        <dbReference type="ARBA" id="ARBA00022691"/>
    </source>
</evidence>
<dbReference type="Gene3D" id="3.40.50.150">
    <property type="entry name" value="Vaccinia Virus protein VP39"/>
    <property type="match status" value="1"/>
</dbReference>
<keyword evidence="2" id="KW-0489">Methyltransferase</keyword>
<dbReference type="PROSITE" id="PS00093">
    <property type="entry name" value="N4_MTASE"/>
    <property type="match status" value="1"/>
</dbReference>
<dbReference type="InterPro" id="IPR015840">
    <property type="entry name" value="DNA_MeTrfase_ParB"/>
</dbReference>
<evidence type="ECO:0000256" key="10">
    <source>
        <dbReference type="SAM" id="MobiDB-lite"/>
    </source>
</evidence>
<feature type="region of interest" description="Disordered" evidence="10">
    <location>
        <begin position="474"/>
        <end position="498"/>
    </location>
</feature>
<evidence type="ECO:0000256" key="3">
    <source>
        <dbReference type="ARBA" id="ARBA00022679"/>
    </source>
</evidence>
<organism evidence="12 13">
    <name type="scientific">Siccirubricoccus soli</name>
    <dbReference type="NCBI Taxonomy" id="2899147"/>
    <lineage>
        <taxon>Bacteria</taxon>
        <taxon>Pseudomonadati</taxon>
        <taxon>Pseudomonadota</taxon>
        <taxon>Alphaproteobacteria</taxon>
        <taxon>Acetobacterales</taxon>
        <taxon>Roseomonadaceae</taxon>
        <taxon>Siccirubricoccus</taxon>
    </lineage>
</organism>
<dbReference type="InterPro" id="IPR050336">
    <property type="entry name" value="Chromosome_partition/occlusion"/>
</dbReference>
<comment type="caution">
    <text evidence="12">The sequence shown here is derived from an EMBL/GenBank/DDBJ whole genome shotgun (WGS) entry which is preliminary data.</text>
</comment>
<gene>
    <name evidence="12" type="ORF">JYK14_03115</name>
</gene>
<dbReference type="PIRSF" id="PIRSF036758">
    <property type="entry name" value="Aden_M_ParB"/>
    <property type="match status" value="1"/>
</dbReference>
<feature type="domain" description="ParB-like N-terminal" evidence="11">
    <location>
        <begin position="12"/>
        <end position="98"/>
    </location>
</feature>
<keyword evidence="13" id="KW-1185">Reference proteome</keyword>
<dbReference type="CDD" id="cd16403">
    <property type="entry name" value="ParB_N_like_MT"/>
    <property type="match status" value="1"/>
</dbReference>
<dbReference type="SMART" id="SM00470">
    <property type="entry name" value="ParB"/>
    <property type="match status" value="1"/>
</dbReference>
<dbReference type="InterPro" id="IPR001091">
    <property type="entry name" value="RM_Methyltransferase"/>
</dbReference>
<accession>A0ABT1CZS0</accession>
<dbReference type="Proteomes" id="UP001523392">
    <property type="component" value="Unassembled WGS sequence"/>
</dbReference>
<evidence type="ECO:0000256" key="1">
    <source>
        <dbReference type="ARBA" id="ARBA00010203"/>
    </source>
</evidence>
<dbReference type="PANTHER" id="PTHR33375:SF1">
    <property type="entry name" value="CHROMOSOME-PARTITIONING PROTEIN PARB-RELATED"/>
    <property type="match status" value="1"/>
</dbReference>
<dbReference type="InterPro" id="IPR002941">
    <property type="entry name" value="DNA_methylase_N4/N6"/>
</dbReference>
<dbReference type="PANTHER" id="PTHR33375">
    <property type="entry name" value="CHROMOSOME-PARTITIONING PROTEIN PARB-RELATED"/>
    <property type="match status" value="1"/>
</dbReference>
<dbReference type="InterPro" id="IPR036086">
    <property type="entry name" value="ParB/Sulfiredoxin_sf"/>
</dbReference>
<dbReference type="InterPro" id="IPR029063">
    <property type="entry name" value="SAM-dependent_MTases_sf"/>
</dbReference>
<evidence type="ECO:0000256" key="5">
    <source>
        <dbReference type="ARBA" id="ARBA00022747"/>
    </source>
</evidence>
<evidence type="ECO:0000256" key="7">
    <source>
        <dbReference type="ARBA" id="ARBA00047942"/>
    </source>
</evidence>
<dbReference type="EC" id="2.1.1.-" evidence="9"/>
<evidence type="ECO:0000256" key="6">
    <source>
        <dbReference type="ARBA" id="ARBA00023125"/>
    </source>
</evidence>
<comment type="catalytic activity">
    <reaction evidence="7">
        <text>a 2'-deoxyadenosine in DNA + S-adenosyl-L-methionine = an N(6)-methyl-2'-deoxyadenosine in DNA + S-adenosyl-L-homocysteine + H(+)</text>
        <dbReference type="Rhea" id="RHEA:15197"/>
        <dbReference type="Rhea" id="RHEA-COMP:12418"/>
        <dbReference type="Rhea" id="RHEA-COMP:12419"/>
        <dbReference type="ChEBI" id="CHEBI:15378"/>
        <dbReference type="ChEBI" id="CHEBI:57856"/>
        <dbReference type="ChEBI" id="CHEBI:59789"/>
        <dbReference type="ChEBI" id="CHEBI:90615"/>
        <dbReference type="ChEBI" id="CHEBI:90616"/>
        <dbReference type="EC" id="2.1.1.72"/>
    </reaction>
</comment>
<dbReference type="Gene3D" id="3.90.1530.10">
    <property type="entry name" value="Conserved hypothetical protein from pyrococcus furiosus pfu- 392566-001, ParB domain"/>
    <property type="match status" value="1"/>
</dbReference>
<dbReference type="EMBL" id="JAFIRR010000016">
    <property type="protein sequence ID" value="MCO6415166.1"/>
    <property type="molecule type" value="Genomic_DNA"/>
</dbReference>
<feature type="compositionally biased region" description="Low complexity" evidence="10">
    <location>
        <begin position="150"/>
        <end position="171"/>
    </location>
</feature>
<dbReference type="PRINTS" id="PR00508">
    <property type="entry name" value="S21N4MTFRASE"/>
</dbReference>
<comment type="catalytic activity">
    <reaction evidence="8">
        <text>a 2'-deoxycytidine in DNA + S-adenosyl-L-methionine = an N(4)-methyl-2'-deoxycytidine in DNA + S-adenosyl-L-homocysteine + H(+)</text>
        <dbReference type="Rhea" id="RHEA:16857"/>
        <dbReference type="Rhea" id="RHEA-COMP:11369"/>
        <dbReference type="Rhea" id="RHEA-COMP:13674"/>
        <dbReference type="ChEBI" id="CHEBI:15378"/>
        <dbReference type="ChEBI" id="CHEBI:57856"/>
        <dbReference type="ChEBI" id="CHEBI:59789"/>
        <dbReference type="ChEBI" id="CHEBI:85452"/>
        <dbReference type="ChEBI" id="CHEBI:137933"/>
        <dbReference type="EC" id="2.1.1.113"/>
    </reaction>
</comment>
<feature type="region of interest" description="Disordered" evidence="10">
    <location>
        <begin position="149"/>
        <end position="186"/>
    </location>
</feature>
<dbReference type="Pfam" id="PF02195">
    <property type="entry name" value="ParB_N"/>
    <property type="match status" value="1"/>
</dbReference>
<evidence type="ECO:0000256" key="8">
    <source>
        <dbReference type="ARBA" id="ARBA00049120"/>
    </source>
</evidence>
<dbReference type="InterPro" id="IPR003115">
    <property type="entry name" value="ParB_N"/>
</dbReference>
<sequence length="498" mass="53351">MPQAPWSASAVEARAVASLLPYAGNARTHSAEQVAQIAASILEFGFVAPVLVDERGEIIAGHGRLLAAKSLGLGSVPTIVRAGLTEAQKAAYRLADNRIALNAGWDEALLAAEVAKLQEMGGVDLALTGFDGAEIERLLAGLETEPGNLPAPAVASSADPAPGNQPAADGAETAEDPADAEPEPPRQAVARVGDIWLLGEHRLACGDSTNRSTVARVMAADRAALLFTSPPYGNQRDYTTGGVFDWDALMQGVFGHLEGALRRDAQVLVNLGLIHREGEWQPYWQGWLDWMRGQGWRRFGLYAWDQGPGLPGDWNGRLAPAFELVFHFNREARQANKIVPCKWAGTPNKGSGLRAADGEVKAYTHIGLPVQEMRIPDSVLRITRHKARGIETEHPAVFPVALPEFLMRAYTDEGDVVFEPFGGSGTTILAGQRTGRRVRAIELAPAYVDLAIARWRMLHPDLPVTLAEDGRDHDTVAAARTSPQATPEQGGKAPADAA</sequence>
<keyword evidence="3" id="KW-0808">Transferase</keyword>
<evidence type="ECO:0000259" key="11">
    <source>
        <dbReference type="SMART" id="SM00470"/>
    </source>
</evidence>
<feature type="compositionally biased region" description="Acidic residues" evidence="10">
    <location>
        <begin position="172"/>
        <end position="182"/>
    </location>
</feature>
<keyword evidence="5" id="KW-0680">Restriction system</keyword>
<evidence type="ECO:0000313" key="12">
    <source>
        <dbReference type="EMBL" id="MCO6415166.1"/>
    </source>
</evidence>
<evidence type="ECO:0000313" key="13">
    <source>
        <dbReference type="Proteomes" id="UP001523392"/>
    </source>
</evidence>
<protein>
    <recommendedName>
        <fullName evidence="9">Methyltransferase</fullName>
        <ecNumber evidence="9">2.1.1.-</ecNumber>
    </recommendedName>
</protein>
<keyword evidence="6" id="KW-0238">DNA-binding</keyword>
<proteinExistence type="inferred from homology"/>
<dbReference type="SUPFAM" id="SSF53335">
    <property type="entry name" value="S-adenosyl-L-methionine-dependent methyltransferases"/>
    <property type="match status" value="1"/>
</dbReference>